<protein>
    <recommendedName>
        <fullName evidence="2">Putative Flp pilus-assembly TadG-like N-terminal domain-containing protein</fullName>
    </recommendedName>
</protein>
<gene>
    <name evidence="3" type="ORF">HW532_14795</name>
</gene>
<name>A0A7S8HCQ7_9HYPH</name>
<dbReference type="Proteomes" id="UP000593594">
    <property type="component" value="Chromosome"/>
</dbReference>
<keyword evidence="1" id="KW-0472">Membrane</keyword>
<proteinExistence type="predicted"/>
<keyword evidence="4" id="KW-1185">Reference proteome</keyword>
<dbReference type="AlphaFoldDB" id="A0A7S8HCQ7"/>
<feature type="domain" description="Putative Flp pilus-assembly TadG-like N-terminal" evidence="2">
    <location>
        <begin position="10"/>
        <end position="54"/>
    </location>
</feature>
<evidence type="ECO:0000313" key="4">
    <source>
        <dbReference type="Proteomes" id="UP000593594"/>
    </source>
</evidence>
<dbReference type="InterPro" id="IPR028087">
    <property type="entry name" value="Tad_N"/>
</dbReference>
<evidence type="ECO:0000256" key="1">
    <source>
        <dbReference type="SAM" id="Phobius"/>
    </source>
</evidence>
<keyword evidence="1" id="KW-0812">Transmembrane</keyword>
<keyword evidence="1" id="KW-1133">Transmembrane helix</keyword>
<reference evidence="3 4" key="1">
    <citation type="submission" date="2020-06" db="EMBL/GenBank/DDBJ databases">
        <title>Genome sequence of 2 isolates from Red Sea Mangroves.</title>
        <authorList>
            <person name="Sefrji F."/>
            <person name="Michoud G."/>
            <person name="Merlino G."/>
            <person name="Daffonchio D."/>
        </authorList>
    </citation>
    <scope>NUCLEOTIDE SEQUENCE [LARGE SCALE GENOMIC DNA]</scope>
    <source>
        <strain evidence="3 4">R1DC25</strain>
    </source>
</reference>
<dbReference type="KEGG" id="kmn:HW532_14795"/>
<organism evidence="3 4">
    <name type="scientific">Kaustia mangrovi</name>
    <dbReference type="NCBI Taxonomy" id="2593653"/>
    <lineage>
        <taxon>Bacteria</taxon>
        <taxon>Pseudomonadati</taxon>
        <taxon>Pseudomonadota</taxon>
        <taxon>Alphaproteobacteria</taxon>
        <taxon>Hyphomicrobiales</taxon>
        <taxon>Parvibaculaceae</taxon>
        <taxon>Kaustia</taxon>
    </lineage>
</organism>
<feature type="transmembrane region" description="Helical" evidence="1">
    <location>
        <begin position="12"/>
        <end position="33"/>
    </location>
</feature>
<evidence type="ECO:0000259" key="2">
    <source>
        <dbReference type="Pfam" id="PF13400"/>
    </source>
</evidence>
<dbReference type="Pfam" id="PF13400">
    <property type="entry name" value="Tad"/>
    <property type="match status" value="1"/>
</dbReference>
<dbReference type="EMBL" id="CP058214">
    <property type="protein sequence ID" value="QPC43845.1"/>
    <property type="molecule type" value="Genomic_DNA"/>
</dbReference>
<evidence type="ECO:0000313" key="3">
    <source>
        <dbReference type="EMBL" id="QPC43845.1"/>
    </source>
</evidence>
<accession>A0A7S8HCQ7</accession>
<sequence>MRGFGLRSAGASVLFMVGVIVFLSAIATSFDFARGIITRMQLHNAMDAAARAAAEQGLSEAEREIRAHSVFDHKYRAVAGRWHVHPRIDVTERSISLSAGLTIATAFMGLAGIHEFAIAESVTVPIRNSSPPRSSAREF</sequence>
<dbReference type="RefSeq" id="WP_213161208.1">
    <property type="nucleotide sequence ID" value="NZ_CP058214.1"/>
</dbReference>